<dbReference type="AlphaFoldDB" id="A0AAU2VWL3"/>
<dbReference type="NCBIfam" id="TIGR04267">
    <property type="entry name" value="mod_HExxH"/>
    <property type="match status" value="1"/>
</dbReference>
<sequence>MRVEPDARESTEERSALALIARTALERVGLEVSPQEAAHPAAVEAAHIAQHILRSGPPAPERLARLTGMLDRVRADGTAAPAPGLPWPTWLAEPGPHLERSVTRALKSVPDQNAESGVPHRSSVAGWRAPEKDAARRAVALLESAWPGVAAELRTVLVQIALLDGPAIDGFTDFTVHGAVFVRRDRLAPDADGLPGPVRFAEALVHEGAHTRCNAASVAARPFLRPVEGDGPVVATPLRLDPRPLTGLFQQMVVLARSVLLYRRLLADDTGAAGTDPAVRARHDRLARSAVEAVDTMTRHRDALTDHGTTVLEDAAQVAAQVRV</sequence>
<organism evidence="2">
    <name type="scientific">Streptomyces sp. NBC_00008</name>
    <dbReference type="NCBI Taxonomy" id="2903610"/>
    <lineage>
        <taxon>Bacteria</taxon>
        <taxon>Bacillati</taxon>
        <taxon>Actinomycetota</taxon>
        <taxon>Actinomycetes</taxon>
        <taxon>Kitasatosporales</taxon>
        <taxon>Streptomycetaceae</taxon>
        <taxon>Streptomyces</taxon>
    </lineage>
</organism>
<evidence type="ECO:0000313" key="2">
    <source>
        <dbReference type="EMBL" id="WTW71719.1"/>
    </source>
</evidence>
<accession>A0AAU2VWL3</accession>
<protein>
    <submittedName>
        <fullName evidence="2">HEXXH motif-containing putative peptide modification protein</fullName>
    </submittedName>
</protein>
<name>A0AAU2VWL3_9ACTN</name>
<feature type="region of interest" description="Disordered" evidence="1">
    <location>
        <begin position="110"/>
        <end position="129"/>
    </location>
</feature>
<evidence type="ECO:0000256" key="1">
    <source>
        <dbReference type="SAM" id="MobiDB-lite"/>
    </source>
</evidence>
<proteinExistence type="predicted"/>
<reference evidence="2" key="1">
    <citation type="submission" date="2022-10" db="EMBL/GenBank/DDBJ databases">
        <title>The complete genomes of actinobacterial strains from the NBC collection.</title>
        <authorList>
            <person name="Joergensen T.S."/>
            <person name="Alvarez Arevalo M."/>
            <person name="Sterndorff E.B."/>
            <person name="Faurdal D."/>
            <person name="Vuksanovic O."/>
            <person name="Mourched A.-S."/>
            <person name="Charusanti P."/>
            <person name="Shaw S."/>
            <person name="Blin K."/>
            <person name="Weber T."/>
        </authorList>
    </citation>
    <scope>NUCLEOTIDE SEQUENCE</scope>
    <source>
        <strain evidence="2">NBC_00008</strain>
    </source>
</reference>
<dbReference type="InterPro" id="IPR026337">
    <property type="entry name" value="AKG_HExxH"/>
</dbReference>
<dbReference type="EMBL" id="CP108313">
    <property type="protein sequence ID" value="WTW71719.1"/>
    <property type="molecule type" value="Genomic_DNA"/>
</dbReference>
<gene>
    <name evidence="2" type="ORF">OG398_27405</name>
</gene>